<dbReference type="AlphaFoldDB" id="A0A327NKM9"/>
<feature type="chain" id="PRO_5016327169" description="WG repeat-containing protein" evidence="1">
    <location>
        <begin position="28"/>
        <end position="148"/>
    </location>
</feature>
<sequence length="148" mass="16274">MKKVQKWTLLAAMTLLPSLLFSQSANYKQPMSINAQGQIKDGKGTSIGLVGKDRIIKDASGQKIAFVDGQGDLVDAKTGKKMGRIGKDGKTYYDINGELVFTIKDKPDDTCDIFDAKGNKIANVHDSYKNIACALHCFQNQHTHMSHK</sequence>
<comment type="caution">
    <text evidence="2">The sequence shown here is derived from an EMBL/GenBank/DDBJ whole genome shotgun (WGS) entry which is preliminary data.</text>
</comment>
<evidence type="ECO:0000313" key="3">
    <source>
        <dbReference type="Proteomes" id="UP000249016"/>
    </source>
</evidence>
<dbReference type="EMBL" id="QLII01000001">
    <property type="protein sequence ID" value="RAI75930.1"/>
    <property type="molecule type" value="Genomic_DNA"/>
</dbReference>
<keyword evidence="3" id="KW-1185">Reference proteome</keyword>
<reference evidence="2 3" key="1">
    <citation type="submission" date="2018-06" db="EMBL/GenBank/DDBJ databases">
        <title>Spirosoma sp. HMF3257 Genome sequencing and assembly.</title>
        <authorList>
            <person name="Kang H."/>
            <person name="Cha I."/>
            <person name="Kim H."/>
            <person name="Kang J."/>
            <person name="Joh K."/>
        </authorList>
    </citation>
    <scope>NUCLEOTIDE SEQUENCE [LARGE SCALE GENOMIC DNA]</scope>
    <source>
        <strain evidence="2 3">HMF3257</strain>
    </source>
</reference>
<evidence type="ECO:0008006" key="4">
    <source>
        <dbReference type="Google" id="ProtNLM"/>
    </source>
</evidence>
<evidence type="ECO:0000313" key="2">
    <source>
        <dbReference type="EMBL" id="RAI75930.1"/>
    </source>
</evidence>
<name>A0A327NKM9_9BACT</name>
<feature type="signal peptide" evidence="1">
    <location>
        <begin position="1"/>
        <end position="27"/>
    </location>
</feature>
<proteinExistence type="predicted"/>
<evidence type="ECO:0000256" key="1">
    <source>
        <dbReference type="SAM" id="SignalP"/>
    </source>
</evidence>
<dbReference type="RefSeq" id="WP_111344872.1">
    <property type="nucleotide sequence ID" value="NZ_QLII01000001.1"/>
</dbReference>
<dbReference type="OrthoDB" id="1409548at2"/>
<organism evidence="2 3">
    <name type="scientific">Spirosoma telluris</name>
    <dbReference type="NCBI Taxonomy" id="2183553"/>
    <lineage>
        <taxon>Bacteria</taxon>
        <taxon>Pseudomonadati</taxon>
        <taxon>Bacteroidota</taxon>
        <taxon>Cytophagia</taxon>
        <taxon>Cytophagales</taxon>
        <taxon>Cytophagaceae</taxon>
        <taxon>Spirosoma</taxon>
    </lineage>
</organism>
<dbReference type="Proteomes" id="UP000249016">
    <property type="component" value="Unassembled WGS sequence"/>
</dbReference>
<gene>
    <name evidence="2" type="ORF">HMF3257_20345</name>
</gene>
<protein>
    <recommendedName>
        <fullName evidence="4">WG repeat-containing protein</fullName>
    </recommendedName>
</protein>
<accession>A0A327NKM9</accession>
<keyword evidence="1" id="KW-0732">Signal</keyword>